<dbReference type="InterPro" id="IPR039298">
    <property type="entry name" value="ACOT13"/>
</dbReference>
<evidence type="ECO:0000313" key="5">
    <source>
        <dbReference type="Proteomes" id="UP000321258"/>
    </source>
</evidence>
<accession>A0A512IMQ6</accession>
<dbReference type="EMBL" id="BJZT01000013">
    <property type="protein sequence ID" value="GEO98999.1"/>
    <property type="molecule type" value="Genomic_DNA"/>
</dbReference>
<dbReference type="AlphaFoldDB" id="A0A512IMQ6"/>
<evidence type="ECO:0000259" key="3">
    <source>
        <dbReference type="Pfam" id="PF03061"/>
    </source>
</evidence>
<dbReference type="SUPFAM" id="SSF54637">
    <property type="entry name" value="Thioesterase/thiol ester dehydrase-isomerase"/>
    <property type="match status" value="1"/>
</dbReference>
<reference evidence="4 5" key="1">
    <citation type="submission" date="2019-07" db="EMBL/GenBank/DDBJ databases">
        <title>Whole genome shotgun sequence of Methylobacterium haplocladii NBRC 107714.</title>
        <authorList>
            <person name="Hosoyama A."/>
            <person name="Uohara A."/>
            <person name="Ohji S."/>
            <person name="Ichikawa N."/>
        </authorList>
    </citation>
    <scope>NUCLEOTIDE SEQUENCE [LARGE SCALE GENOMIC DNA]</scope>
    <source>
        <strain evidence="4 5">NBRC 107714</strain>
    </source>
</reference>
<dbReference type="PANTHER" id="PTHR21660">
    <property type="entry name" value="THIOESTERASE SUPERFAMILY MEMBER-RELATED"/>
    <property type="match status" value="1"/>
</dbReference>
<comment type="similarity">
    <text evidence="1">Belongs to the thioesterase PaaI family.</text>
</comment>
<gene>
    <name evidence="4" type="ORF">MHA02_13870</name>
</gene>
<evidence type="ECO:0000256" key="2">
    <source>
        <dbReference type="ARBA" id="ARBA00022801"/>
    </source>
</evidence>
<keyword evidence="5" id="KW-1185">Reference proteome</keyword>
<evidence type="ECO:0000256" key="1">
    <source>
        <dbReference type="ARBA" id="ARBA00008324"/>
    </source>
</evidence>
<dbReference type="Gene3D" id="3.10.129.10">
    <property type="entry name" value="Hotdog Thioesterase"/>
    <property type="match status" value="1"/>
</dbReference>
<dbReference type="InterPro" id="IPR006683">
    <property type="entry name" value="Thioestr_dom"/>
</dbReference>
<name>A0A512IMQ6_9HYPH</name>
<dbReference type="InterPro" id="IPR029069">
    <property type="entry name" value="HotDog_dom_sf"/>
</dbReference>
<comment type="caution">
    <text evidence="4">The sequence shown here is derived from an EMBL/GenBank/DDBJ whole genome shotgun (WGS) entry which is preliminary data.</text>
</comment>
<dbReference type="CDD" id="cd03443">
    <property type="entry name" value="PaaI_thioesterase"/>
    <property type="match status" value="1"/>
</dbReference>
<organism evidence="4 5">
    <name type="scientific">Methylobacterium haplocladii</name>
    <dbReference type="NCBI Taxonomy" id="1176176"/>
    <lineage>
        <taxon>Bacteria</taxon>
        <taxon>Pseudomonadati</taxon>
        <taxon>Pseudomonadota</taxon>
        <taxon>Alphaproteobacteria</taxon>
        <taxon>Hyphomicrobiales</taxon>
        <taxon>Methylobacteriaceae</taxon>
        <taxon>Methylobacterium</taxon>
    </lineage>
</organism>
<dbReference type="GO" id="GO:0047617">
    <property type="term" value="F:fatty acyl-CoA hydrolase activity"/>
    <property type="evidence" value="ECO:0007669"/>
    <property type="project" value="InterPro"/>
</dbReference>
<proteinExistence type="inferred from homology"/>
<dbReference type="Proteomes" id="UP000321258">
    <property type="component" value="Unassembled WGS sequence"/>
</dbReference>
<dbReference type="InterPro" id="IPR003736">
    <property type="entry name" value="PAAI_dom"/>
</dbReference>
<dbReference type="RefSeq" id="WP_147077901.1">
    <property type="nucleotide sequence ID" value="NZ_BJZT01000013.1"/>
</dbReference>
<feature type="domain" description="Thioesterase" evidence="3">
    <location>
        <begin position="53"/>
        <end position="124"/>
    </location>
</feature>
<keyword evidence="2" id="KW-0378">Hydrolase</keyword>
<dbReference type="OrthoDB" id="3477511at2"/>
<evidence type="ECO:0000313" key="4">
    <source>
        <dbReference type="EMBL" id="GEO98999.1"/>
    </source>
</evidence>
<protein>
    <submittedName>
        <fullName evidence="4">Thioesterase</fullName>
    </submittedName>
</protein>
<dbReference type="NCBIfam" id="TIGR00369">
    <property type="entry name" value="unchar_dom_1"/>
    <property type="match status" value="1"/>
</dbReference>
<sequence length="140" mass="14925">MGQGPDDTAFPAGWTAFEDPGFIELTGPVYHRTAEGTKRFAFRAEEKHGNLVGIVHGGMLVTFADRALSIAVMDAADAKCVTVEMNVQFVGAAKIGDVIETTPEIVRTTSSLVFVRGTLTSGGKPLVSISGIWKVLQERS</sequence>
<dbReference type="Pfam" id="PF03061">
    <property type="entry name" value="4HBT"/>
    <property type="match status" value="1"/>
</dbReference>
<dbReference type="PANTHER" id="PTHR21660:SF1">
    <property type="entry name" value="ACYL-COENZYME A THIOESTERASE 13"/>
    <property type="match status" value="1"/>
</dbReference>